<dbReference type="Proteomes" id="UP000233469">
    <property type="component" value="Unassembled WGS sequence"/>
</dbReference>
<evidence type="ECO:0000313" key="3">
    <source>
        <dbReference type="Proteomes" id="UP000233469"/>
    </source>
</evidence>
<dbReference type="VEuPathDB" id="FungiDB:FUN_017636"/>
<sequence>MAKLTSIPIDDTTNSGYTRYQTNPRHIRTEAGSTYSQSRETTASRFSVRLDNTFIDSNPLLKSLYDQVDSMLQQSSGQDVTKIFFTILVAIDKNLSNPNSPLSMNSDANDLRRLYSIPSNGRMNVTLSLMRPPQQFTTSSSSHEEIEESTNLEDFDFSSYHRIDSDLLPPPPETWTDSDMTSLIDQATEEMEKLNNTSYAYGAYR</sequence>
<protein>
    <submittedName>
        <fullName evidence="2">Uncharacterized protein</fullName>
    </submittedName>
</protein>
<feature type="compositionally biased region" description="Polar residues" evidence="1">
    <location>
        <begin position="31"/>
        <end position="41"/>
    </location>
</feature>
<name>A0A2N1P1R4_9GLOM</name>
<dbReference type="AlphaFoldDB" id="A0A2N1P1R4"/>
<feature type="region of interest" description="Disordered" evidence="1">
    <location>
        <begin position="1"/>
        <end position="41"/>
    </location>
</feature>
<comment type="caution">
    <text evidence="2">The sequence shown here is derived from an EMBL/GenBank/DDBJ whole genome shotgun (WGS) entry which is preliminary data.</text>
</comment>
<accession>A0A2N1P1R4</accession>
<organism evidence="2 3">
    <name type="scientific">Rhizophagus irregularis</name>
    <dbReference type="NCBI Taxonomy" id="588596"/>
    <lineage>
        <taxon>Eukaryota</taxon>
        <taxon>Fungi</taxon>
        <taxon>Fungi incertae sedis</taxon>
        <taxon>Mucoromycota</taxon>
        <taxon>Glomeromycotina</taxon>
        <taxon>Glomeromycetes</taxon>
        <taxon>Glomerales</taxon>
        <taxon>Glomeraceae</taxon>
        <taxon>Rhizophagus</taxon>
    </lineage>
</organism>
<reference evidence="2 3" key="1">
    <citation type="submission" date="2016-04" db="EMBL/GenBank/DDBJ databases">
        <title>Genome analyses suggest a sexual origin of heterokaryosis in a supposedly ancient asexual fungus.</title>
        <authorList>
            <person name="Ropars J."/>
            <person name="Sedzielewska K."/>
            <person name="Noel J."/>
            <person name="Charron P."/>
            <person name="Farinelli L."/>
            <person name="Marton T."/>
            <person name="Kruger M."/>
            <person name="Pelin A."/>
            <person name="Brachmann A."/>
            <person name="Corradi N."/>
        </authorList>
    </citation>
    <scope>NUCLEOTIDE SEQUENCE [LARGE SCALE GENOMIC DNA]</scope>
    <source>
        <strain evidence="2 3">C2</strain>
    </source>
</reference>
<evidence type="ECO:0000256" key="1">
    <source>
        <dbReference type="SAM" id="MobiDB-lite"/>
    </source>
</evidence>
<gene>
    <name evidence="2" type="ORF">RhiirC2_725561</name>
</gene>
<evidence type="ECO:0000313" key="2">
    <source>
        <dbReference type="EMBL" id="PKK80079.1"/>
    </source>
</evidence>
<proteinExistence type="predicted"/>
<dbReference type="VEuPathDB" id="FungiDB:RhiirFUN_022977"/>
<reference evidence="2 3" key="2">
    <citation type="submission" date="2017-10" db="EMBL/GenBank/DDBJ databases">
        <title>Extensive intraspecific genome diversity in a model arbuscular mycorrhizal fungus.</title>
        <authorList>
            <person name="Chen E.C.H."/>
            <person name="Morin E."/>
            <person name="Baudet D."/>
            <person name="Noel J."/>
            <person name="Ndikumana S."/>
            <person name="Charron P."/>
            <person name="St-Onge C."/>
            <person name="Giorgi J."/>
            <person name="Grigoriev I.V."/>
            <person name="Roux C."/>
            <person name="Martin F.M."/>
            <person name="Corradi N."/>
        </authorList>
    </citation>
    <scope>NUCLEOTIDE SEQUENCE [LARGE SCALE GENOMIC DNA]</scope>
    <source>
        <strain evidence="2 3">C2</strain>
    </source>
</reference>
<feature type="compositionally biased region" description="Polar residues" evidence="1">
    <location>
        <begin position="11"/>
        <end position="24"/>
    </location>
</feature>
<dbReference type="EMBL" id="LLXL01000025">
    <property type="protein sequence ID" value="PKK80079.1"/>
    <property type="molecule type" value="Genomic_DNA"/>
</dbReference>
<dbReference type="OrthoDB" id="2368739at2759"/>